<dbReference type="PANTHER" id="PTHR46177:SF1">
    <property type="entry name" value="INTEGRASE CATALYTIC DOMAIN-CONTAINING PROTEIN"/>
    <property type="match status" value="1"/>
</dbReference>
<accession>A0A0D0BN38</accession>
<evidence type="ECO:0000313" key="1">
    <source>
        <dbReference type="EMBL" id="KIK56381.1"/>
    </source>
</evidence>
<evidence type="ECO:0000313" key="2">
    <source>
        <dbReference type="Proteomes" id="UP000053593"/>
    </source>
</evidence>
<dbReference type="AlphaFoldDB" id="A0A0D0BN38"/>
<reference evidence="1 2" key="1">
    <citation type="submission" date="2014-04" db="EMBL/GenBank/DDBJ databases">
        <title>Evolutionary Origins and Diversification of the Mycorrhizal Mutualists.</title>
        <authorList>
            <consortium name="DOE Joint Genome Institute"/>
            <consortium name="Mycorrhizal Genomics Consortium"/>
            <person name="Kohler A."/>
            <person name="Kuo A."/>
            <person name="Nagy L.G."/>
            <person name="Floudas D."/>
            <person name="Copeland A."/>
            <person name="Barry K.W."/>
            <person name="Cichocki N."/>
            <person name="Veneault-Fourrey C."/>
            <person name="LaButti K."/>
            <person name="Lindquist E.A."/>
            <person name="Lipzen A."/>
            <person name="Lundell T."/>
            <person name="Morin E."/>
            <person name="Murat C."/>
            <person name="Riley R."/>
            <person name="Ohm R."/>
            <person name="Sun H."/>
            <person name="Tunlid A."/>
            <person name="Henrissat B."/>
            <person name="Grigoriev I.V."/>
            <person name="Hibbett D.S."/>
            <person name="Martin F."/>
        </authorList>
    </citation>
    <scope>NUCLEOTIDE SEQUENCE [LARGE SCALE GENOMIC DNA]</scope>
    <source>
        <strain evidence="1 2">FD-317 M1</strain>
    </source>
</reference>
<dbReference type="OrthoDB" id="2974164at2759"/>
<gene>
    <name evidence="1" type="ORF">GYMLUDRAFT_1016107</name>
</gene>
<dbReference type="PANTHER" id="PTHR46177">
    <property type="entry name" value="INTEGRASE CATALYTIC DOMAIN-CONTAINING PROTEIN"/>
    <property type="match status" value="1"/>
</dbReference>
<name>A0A0D0BN38_9AGAR</name>
<protein>
    <submittedName>
        <fullName evidence="1">Unplaced genomic scaffold GYMLUscaffold_50, whole genome shotgun sequence</fullName>
    </submittedName>
</protein>
<keyword evidence="2" id="KW-1185">Reference proteome</keyword>
<proteinExistence type="predicted"/>
<sequence>MPNPTGVNGYGIKNQPPDDVLKASLLLYSECNLSREQKLASLVDDYGYAIKLTKLAELEKDFAIPSKRRLKPPKEVVTQAIIDEVEKDHTRRNGPDYIQVKLRLEQGLHVGRDQVSNTMHIHFPEDFVKRFPGRQLIRQNRTAHTLVGPYHELHADGHEKLSASGLRMGDIGFSLYGYKDKWTCGIPFLRVMPESCSAASGGHLFLDFVEQVGYIPLQLTTDKGPEIGYQHAFMVTLREMYAPEFDPVEFPPHVILKSTNNTPIEGFWRILSDKCGKNIKEQILQGKDQRIFDPTQSEHSYVLLFQQELDAFCRYWNNHTIRRQDTKLMPSGHVPAHAMDNPSQYGGIDCRIEVPKEAVSQLRQVLVEDTDKTRDDCFQWYSDEFAVWAQLAFEEIGRPNLTLESAWDVFRRMALMITS</sequence>
<dbReference type="HOGENOM" id="CLU_039761_0_0_1"/>
<dbReference type="Proteomes" id="UP000053593">
    <property type="component" value="Unassembled WGS sequence"/>
</dbReference>
<dbReference type="EMBL" id="KN834798">
    <property type="protein sequence ID" value="KIK56381.1"/>
    <property type="molecule type" value="Genomic_DNA"/>
</dbReference>
<organism evidence="1 2">
    <name type="scientific">Collybiopsis luxurians FD-317 M1</name>
    <dbReference type="NCBI Taxonomy" id="944289"/>
    <lineage>
        <taxon>Eukaryota</taxon>
        <taxon>Fungi</taxon>
        <taxon>Dikarya</taxon>
        <taxon>Basidiomycota</taxon>
        <taxon>Agaricomycotina</taxon>
        <taxon>Agaricomycetes</taxon>
        <taxon>Agaricomycetidae</taxon>
        <taxon>Agaricales</taxon>
        <taxon>Marasmiineae</taxon>
        <taxon>Omphalotaceae</taxon>
        <taxon>Collybiopsis</taxon>
        <taxon>Collybiopsis luxurians</taxon>
    </lineage>
</organism>